<dbReference type="InterPro" id="IPR038286">
    <property type="entry name" value="IPK_sf"/>
</dbReference>
<dbReference type="EMBL" id="KK120320">
    <property type="protein sequence ID" value="KFM78031.1"/>
    <property type="molecule type" value="Genomic_DNA"/>
</dbReference>
<organism evidence="5 6">
    <name type="scientific">Stegodyphus mimosarum</name>
    <name type="common">African social velvet spider</name>
    <dbReference type="NCBI Taxonomy" id="407821"/>
    <lineage>
        <taxon>Eukaryota</taxon>
        <taxon>Metazoa</taxon>
        <taxon>Ecdysozoa</taxon>
        <taxon>Arthropoda</taxon>
        <taxon>Chelicerata</taxon>
        <taxon>Arachnida</taxon>
        <taxon>Araneae</taxon>
        <taxon>Araneomorphae</taxon>
        <taxon>Entelegynae</taxon>
        <taxon>Eresoidea</taxon>
        <taxon>Eresidae</taxon>
        <taxon>Stegodyphus</taxon>
    </lineage>
</organism>
<keyword evidence="2 4" id="KW-0808">Transferase</keyword>
<dbReference type="GO" id="GO:0005737">
    <property type="term" value="C:cytoplasm"/>
    <property type="evidence" value="ECO:0007669"/>
    <property type="project" value="TreeGrafter"/>
</dbReference>
<dbReference type="GO" id="GO:0032958">
    <property type="term" value="P:inositol phosphate biosynthetic process"/>
    <property type="evidence" value="ECO:0007669"/>
    <property type="project" value="InterPro"/>
</dbReference>
<dbReference type="PANTHER" id="PTHR12400:SF97">
    <property type="entry name" value="KINASE"/>
    <property type="match status" value="1"/>
</dbReference>
<evidence type="ECO:0000313" key="6">
    <source>
        <dbReference type="Proteomes" id="UP000054359"/>
    </source>
</evidence>
<dbReference type="OMA" id="MYDKMMA"/>
<keyword evidence="6" id="KW-1185">Reference proteome</keyword>
<evidence type="ECO:0000256" key="2">
    <source>
        <dbReference type="ARBA" id="ARBA00022679"/>
    </source>
</evidence>
<dbReference type="SUPFAM" id="SSF56104">
    <property type="entry name" value="SAICAR synthase-like"/>
    <property type="match status" value="1"/>
</dbReference>
<dbReference type="InterPro" id="IPR005522">
    <property type="entry name" value="IPK"/>
</dbReference>
<dbReference type="OrthoDB" id="338650at2759"/>
<comment type="similarity">
    <text evidence="1 4">Belongs to the inositol phosphokinase (IPK) family.</text>
</comment>
<dbReference type="STRING" id="407821.A0A087UKZ2"/>
<dbReference type="PANTHER" id="PTHR12400">
    <property type="entry name" value="INOSITOL POLYPHOSPHATE KINASE"/>
    <property type="match status" value="1"/>
</dbReference>
<protein>
    <recommendedName>
        <fullName evidence="4">Kinase</fullName>
        <ecNumber evidence="4">2.7.-.-</ecNumber>
    </recommendedName>
</protein>
<dbReference type="GO" id="GO:0005634">
    <property type="term" value="C:nucleus"/>
    <property type="evidence" value="ECO:0007669"/>
    <property type="project" value="TreeGrafter"/>
</dbReference>
<evidence type="ECO:0000256" key="3">
    <source>
        <dbReference type="ARBA" id="ARBA00022777"/>
    </source>
</evidence>
<dbReference type="EC" id="2.7.-.-" evidence="4"/>
<keyword evidence="3 4" id="KW-0418">Kinase</keyword>
<gene>
    <name evidence="5" type="ORF">X975_10465</name>
</gene>
<evidence type="ECO:0000313" key="5">
    <source>
        <dbReference type="EMBL" id="KFM78031.1"/>
    </source>
</evidence>
<dbReference type="Proteomes" id="UP000054359">
    <property type="component" value="Unassembled WGS sequence"/>
</dbReference>
<proteinExistence type="inferred from homology"/>
<dbReference type="GO" id="GO:0046854">
    <property type="term" value="P:phosphatidylinositol phosphate biosynthetic process"/>
    <property type="evidence" value="ECO:0007669"/>
    <property type="project" value="TreeGrafter"/>
</dbReference>
<dbReference type="AlphaFoldDB" id="A0A087UKZ2"/>
<dbReference type="Pfam" id="PF03770">
    <property type="entry name" value="IPK"/>
    <property type="match status" value="1"/>
</dbReference>
<evidence type="ECO:0000256" key="1">
    <source>
        <dbReference type="ARBA" id="ARBA00007374"/>
    </source>
</evidence>
<evidence type="ECO:0000256" key="4">
    <source>
        <dbReference type="RuleBase" id="RU363090"/>
    </source>
</evidence>
<dbReference type="GO" id="GO:0000828">
    <property type="term" value="F:inositol hexakisphosphate kinase activity"/>
    <property type="evidence" value="ECO:0007669"/>
    <property type="project" value="TreeGrafter"/>
</dbReference>
<sequence length="284" mass="32740">MANASYGGYAGYWLTVTPLNHPRDGCGTSSDDLSSDWEAEETREVQKPSAWKRVRNLVRCTPFIQTYKKQKYPWVQLAGHQGNFRAGHQGTILKKYSATEVACLEAIMKDILRPFVPEYRGKVVQDDETYVELDDLLANFENPCIMDIKVGVRTYSEEELARAKENPKLRKDMYEKMVQMDENEPTEEEHRLKAVTKPRYMVWRETISSTANLGFRIEGIKKADGTTSKDFKSTKTKEQVMTAIQEFTNDFPLALNSYYLRLQSLYNTLEKSEFFSHHELIGSS</sequence>
<dbReference type="Gene3D" id="3.30.470.160">
    <property type="entry name" value="Inositol polyphosphate kinase"/>
    <property type="match status" value="1"/>
</dbReference>
<feature type="non-terminal residue" evidence="5">
    <location>
        <position position="284"/>
    </location>
</feature>
<name>A0A087UKZ2_STEMI</name>
<accession>A0A087UKZ2</accession>
<reference evidence="5 6" key="1">
    <citation type="submission" date="2013-11" db="EMBL/GenBank/DDBJ databases">
        <title>Genome sequencing of Stegodyphus mimosarum.</title>
        <authorList>
            <person name="Bechsgaard J."/>
        </authorList>
    </citation>
    <scope>NUCLEOTIDE SEQUENCE [LARGE SCALE GENOMIC DNA]</scope>
</reference>